<dbReference type="SUPFAM" id="SSF56219">
    <property type="entry name" value="DNase I-like"/>
    <property type="match status" value="1"/>
</dbReference>
<dbReference type="OrthoDB" id="5090057at2759"/>
<dbReference type="InterPro" id="IPR005135">
    <property type="entry name" value="Endo/exonuclease/phosphatase"/>
</dbReference>
<dbReference type="Gene3D" id="3.60.10.10">
    <property type="entry name" value="Endonuclease/exonuclease/phosphatase"/>
    <property type="match status" value="1"/>
</dbReference>
<dbReference type="InterPro" id="IPR036691">
    <property type="entry name" value="Endo/exonu/phosph_ase_sf"/>
</dbReference>
<feature type="domain" description="Endonuclease/exonuclease/phosphatase" evidence="1">
    <location>
        <begin position="355"/>
        <end position="428"/>
    </location>
</feature>
<reference evidence="2 3" key="1">
    <citation type="submission" date="2017-10" db="EMBL/GenBank/DDBJ databases">
        <title>Development of genomic resources for the powdery mildew, Erysiphe pulchra.</title>
        <authorList>
            <person name="Wadl P.A."/>
            <person name="Mack B.M."/>
            <person name="Moore G."/>
            <person name="Beltz S.B."/>
        </authorList>
    </citation>
    <scope>NUCLEOTIDE SEQUENCE [LARGE SCALE GENOMIC DNA]</scope>
    <source>
        <strain evidence="2">Cflorida</strain>
    </source>
</reference>
<comment type="caution">
    <text evidence="2">The sequence shown here is derived from an EMBL/GenBank/DDBJ whole genome shotgun (WGS) entry which is preliminary data.</text>
</comment>
<evidence type="ECO:0000313" key="2">
    <source>
        <dbReference type="EMBL" id="POS83632.1"/>
    </source>
</evidence>
<evidence type="ECO:0000259" key="1">
    <source>
        <dbReference type="Pfam" id="PF14529"/>
    </source>
</evidence>
<accession>A0A2S4PNN4</accession>
<evidence type="ECO:0000313" key="3">
    <source>
        <dbReference type="Proteomes" id="UP000237438"/>
    </source>
</evidence>
<organism evidence="2 3">
    <name type="scientific">Erysiphe pulchra</name>
    <dbReference type="NCBI Taxonomy" id="225359"/>
    <lineage>
        <taxon>Eukaryota</taxon>
        <taxon>Fungi</taxon>
        <taxon>Dikarya</taxon>
        <taxon>Ascomycota</taxon>
        <taxon>Pezizomycotina</taxon>
        <taxon>Leotiomycetes</taxon>
        <taxon>Erysiphales</taxon>
        <taxon>Erysiphaceae</taxon>
        <taxon>Erysiphe</taxon>
    </lineage>
</organism>
<name>A0A2S4PNN4_9PEZI</name>
<proteinExistence type="predicted"/>
<sequence length="615" mass="68626">MAYEAHPMRSHIPFTLMKKVNEVLADPTCVKDAYATSSGVALVAGNVTKVHKILQAKDQLKWITFLVQPVPKRLHSIFGNGFQIDGSVLAEETERITGFRPPNWPRAIRFFSASTTVQKLSIKKPPTQCENCFGFHHNRNCSRIARCVQCSRPRHTGNCSSTCTSHICPPRCINFRGPHKEDYTECPARPTRILGVLTKLNSRQIRAVRTAGGAAWKQAHAAIQNGSDIALPAENLTQAKESRTNDIEVLNDEEEVNVGRGGPAHDIALSLAYDSKADFIAMQEPWVSNNPNRPLTKSHPAFRTFLPKPENGTRPKVTSYVRKSSHIRATQTATGHTRDFFSLNLQLTDHWTTDVWNVYNAPAGSQDAGLGLNTVLALSPPSRTLIVGDFNCRHASWDPSTDRRPPIGDYLEEWAQQHGLQFRTGTPQHLNLFRSEENARSLTQDLSTAVFATALEVKTRSIGAPWWTEECRAAARIFKRARRIGPAYEEQKILRHIVRSAKAAFWKSNVENAKDLSSIYKTIKWHNLIPSYSSPPLQGPNWVASNSSDKVDLLKSTLLDRQLDVEDIPPEVPTVPQRIFEFPEITDLEINNAVCAVPSSSPGKVQVPAKFFRAS</sequence>
<protein>
    <recommendedName>
        <fullName evidence="1">Endonuclease/exonuclease/phosphatase domain-containing protein</fullName>
    </recommendedName>
</protein>
<dbReference type="EMBL" id="PEDP01001454">
    <property type="protein sequence ID" value="POS83632.1"/>
    <property type="molecule type" value="Genomic_DNA"/>
</dbReference>
<dbReference type="AlphaFoldDB" id="A0A2S4PNN4"/>
<dbReference type="GO" id="GO:0003824">
    <property type="term" value="F:catalytic activity"/>
    <property type="evidence" value="ECO:0007669"/>
    <property type="project" value="InterPro"/>
</dbReference>
<dbReference type="Proteomes" id="UP000237438">
    <property type="component" value="Unassembled WGS sequence"/>
</dbReference>
<gene>
    <name evidence="2" type="ORF">EPUL_002394</name>
</gene>
<dbReference type="Pfam" id="PF14529">
    <property type="entry name" value="Exo_endo_phos_2"/>
    <property type="match status" value="1"/>
</dbReference>
<keyword evidence="3" id="KW-1185">Reference proteome</keyword>